<evidence type="ECO:0000313" key="2">
    <source>
        <dbReference type="Proteomes" id="UP001732700"/>
    </source>
</evidence>
<organism evidence="1 2">
    <name type="scientific">Avena sativa</name>
    <name type="common">Oat</name>
    <dbReference type="NCBI Taxonomy" id="4498"/>
    <lineage>
        <taxon>Eukaryota</taxon>
        <taxon>Viridiplantae</taxon>
        <taxon>Streptophyta</taxon>
        <taxon>Embryophyta</taxon>
        <taxon>Tracheophyta</taxon>
        <taxon>Spermatophyta</taxon>
        <taxon>Magnoliopsida</taxon>
        <taxon>Liliopsida</taxon>
        <taxon>Poales</taxon>
        <taxon>Poaceae</taxon>
        <taxon>BOP clade</taxon>
        <taxon>Pooideae</taxon>
        <taxon>Poodae</taxon>
        <taxon>Poeae</taxon>
        <taxon>Poeae Chloroplast Group 1 (Aveneae type)</taxon>
        <taxon>Aveninae</taxon>
        <taxon>Avena</taxon>
    </lineage>
</organism>
<keyword evidence="2" id="KW-1185">Reference proteome</keyword>
<reference evidence="1" key="1">
    <citation type="submission" date="2021-05" db="EMBL/GenBank/DDBJ databases">
        <authorList>
            <person name="Scholz U."/>
            <person name="Mascher M."/>
            <person name="Fiebig A."/>
        </authorList>
    </citation>
    <scope>NUCLEOTIDE SEQUENCE [LARGE SCALE GENOMIC DNA]</scope>
</reference>
<dbReference type="EnsemblPlants" id="AVESA.00010b.r2.1AG0022510.1">
    <property type="protein sequence ID" value="AVESA.00010b.r2.1AG0022510.1.CDS"/>
    <property type="gene ID" value="AVESA.00010b.r2.1AG0022510"/>
</dbReference>
<protein>
    <submittedName>
        <fullName evidence="1">Uncharacterized protein</fullName>
    </submittedName>
</protein>
<evidence type="ECO:0000313" key="1">
    <source>
        <dbReference type="EnsemblPlants" id="AVESA.00010b.r2.1AG0022510.1.CDS"/>
    </source>
</evidence>
<proteinExistence type="predicted"/>
<name>A0ACD5TB04_AVESA</name>
<sequence>MRTEVIEADTIDAAVERILNELGTDNRRSSNRENVIYFDGWNGLGAFAVLQAVAKRLAVSSELSMRPAGLVFDEIIHIDCSKWESRRAMQRKIAEQLKLPDSVMEIFDKQDEEDDFDGLYQGSRTEIEQVFTEIYQTVQNRRFLLILHNGSNEEIDIFNFGLSLGGYANSKMLWTFQGRFRLDPKMIDNVKESRTTNVLILASRDRRDPHDLWSYLVNHEAEQVSLNKHGHSIIDPAVAAQCVLYMLKQSWIGSHIIDYNWAIHSSNYWICDGIIALTDINQAWQVGNALQKKVLLSSNMDNRFNNDESRVTTFSSHPACSVGCMPYWISTTTCGFVLSPSGAIADNMFQHSHMLGVLKLSRCTFSFSSPPFLSCHSLRFLWLEHCQDLRRTTRATDLYHLDASKEEKELDNKTMMLWECFQSLLVLDVCYTYWDQILSAQVMDLMTQLRELNVMGAKNWNMSHLRGRLRNIRKLRVTKSTCFFNNDVFSEMETMELLDFSKNTIGQGMTSLSGPASNSSLKTVTIDGCQGLKIISFRGCKKLKNLFLKGSLESLEELDLSGTRVESPDLSEGEISILKRIILLSCEKLRALLWPAYPLQKTWPDVLRIDTTATSGYPQGVEAVHSHPYVDRSFQQHKEEKFKDGWQISLTDTRLLRSLYPVRYYFWDASLHIDIYSPSILCGSNFQGTSSDKLVQVQPHRSTIMDSEYRDVLKDSPVEVMMMWDCPKIYITWRGPTTCNIKVIMHRQGNKLFEDSPGALLFPEFICEEATSLHLYDNSSITGIPAPPGGSGWKCVRWCRVERCPTIHTVFTAPRVSQVDNFGYLETFWVSQLLSACYVWDKTSLIEYLKLLHLDHCPRLVHVLPLFTRGRALHALETLEIVYCGDLKEVFPLDPESDKLDEVIELPSLKGIHLHELPTLQHICRLRMRAPSLETVKIRGCWSLRRLPAVGHYTKPPKVDCEKEWWDNLEWDGLEKNHHPALYQPSHSLYYKAQLPRVSVLR</sequence>
<reference evidence="1" key="2">
    <citation type="submission" date="2025-09" db="UniProtKB">
        <authorList>
            <consortium name="EnsemblPlants"/>
        </authorList>
    </citation>
    <scope>IDENTIFICATION</scope>
</reference>
<accession>A0ACD5TB04</accession>
<dbReference type="Proteomes" id="UP001732700">
    <property type="component" value="Chromosome 1A"/>
</dbReference>